<evidence type="ECO:0000256" key="9">
    <source>
        <dbReference type="ARBA" id="ARBA00022842"/>
    </source>
</evidence>
<keyword evidence="9" id="KW-0460">Magnesium</keyword>
<evidence type="ECO:0000256" key="11">
    <source>
        <dbReference type="RuleBase" id="RU003953"/>
    </source>
</evidence>
<dbReference type="OrthoDB" id="9805698at2"/>
<evidence type="ECO:0000256" key="3">
    <source>
        <dbReference type="ARBA" id="ARBA00022694"/>
    </source>
</evidence>
<dbReference type="KEGG" id="dap:Dacet_2418"/>
<keyword evidence="6" id="KW-0547">Nucleotide-binding</keyword>
<dbReference type="InterPro" id="IPR002646">
    <property type="entry name" value="PolA_pol_head_dom"/>
</dbReference>
<dbReference type="InParanoid" id="D4H3S8"/>
<keyword evidence="2 11" id="KW-0808">Transferase</keyword>
<sequence length="385" mass="43908">MYNNLLKIPFFYELKKVMLEGGYDAYFVGGCVRDILLDREIQDIDFVCFSHDYKEFATAVKEAVPSVWVEFKDNIRLVRGNTEIDISKPRGETLEEDLQMRDFTINNLAMDTGGNIFGDRTDLDSKVIRHISESTFRDDPLRILRSFRFMAQLGFTASDATFEKMRQEKELLSQSASERIFNELDKLFKGDYACDSLRQMEETGVFSIITGGMSLDAYDEMAACAGRGLVFFASSLFCRLSVEEKNKLAGKLNFPNSMKKKAERISVFTKELAELLKNSDDTAIRKLIYKYPDELDDGIRLYIIRSGCDGVDQCRVEDDEFRVMSQLPYINFNLPERLNGAVLQELGVAPGPMMGEILKEVKPLMASGELNTLDKAAEYIKEKYL</sequence>
<dbReference type="GO" id="GO:0005524">
    <property type="term" value="F:ATP binding"/>
    <property type="evidence" value="ECO:0007669"/>
    <property type="project" value="UniProtKB-KW"/>
</dbReference>
<reference evidence="14 15" key="1">
    <citation type="journal article" date="2010" name="Stand. Genomic Sci.">
        <title>Complete genome sequence of Denitrovibrio acetiphilus type strain (N2460).</title>
        <authorList>
            <person name="Kiss H."/>
            <person name="Lang E."/>
            <person name="Lapidus A."/>
            <person name="Copeland A."/>
            <person name="Nolan M."/>
            <person name="Glavina Del Rio T."/>
            <person name="Chen F."/>
            <person name="Lucas S."/>
            <person name="Tice H."/>
            <person name="Cheng J.F."/>
            <person name="Han C."/>
            <person name="Goodwin L."/>
            <person name="Pitluck S."/>
            <person name="Liolios K."/>
            <person name="Pati A."/>
            <person name="Ivanova N."/>
            <person name="Mavromatis K."/>
            <person name="Chen A."/>
            <person name="Palaniappan K."/>
            <person name="Land M."/>
            <person name="Hauser L."/>
            <person name="Chang Y.J."/>
            <person name="Jeffries C.D."/>
            <person name="Detter J.C."/>
            <person name="Brettin T."/>
            <person name="Spring S."/>
            <person name="Rohde M."/>
            <person name="Goker M."/>
            <person name="Woyke T."/>
            <person name="Bristow J."/>
            <person name="Eisen J.A."/>
            <person name="Markowitz V."/>
            <person name="Hugenholtz P."/>
            <person name="Kyrpides N.C."/>
            <person name="Klenk H.P."/>
        </authorList>
    </citation>
    <scope>NUCLEOTIDE SEQUENCE [LARGE SCALE GENOMIC DNA]</scope>
    <source>
        <strain evidence="15">DSM 12809 / NBRC 114555 / N2460</strain>
    </source>
</reference>
<dbReference type="GO" id="GO:0046872">
    <property type="term" value="F:metal ion binding"/>
    <property type="evidence" value="ECO:0007669"/>
    <property type="project" value="UniProtKB-KW"/>
</dbReference>
<dbReference type="Pfam" id="PF01743">
    <property type="entry name" value="PolyA_pol"/>
    <property type="match status" value="1"/>
</dbReference>
<name>D4H3S8_DENA2</name>
<dbReference type="GO" id="GO:0003723">
    <property type="term" value="F:RNA binding"/>
    <property type="evidence" value="ECO:0007669"/>
    <property type="project" value="UniProtKB-KW"/>
</dbReference>
<dbReference type="PaxDb" id="522772-Dacet_2418"/>
<dbReference type="RefSeq" id="WP_013011681.1">
    <property type="nucleotide sequence ID" value="NC_013943.1"/>
</dbReference>
<dbReference type="PANTHER" id="PTHR47545:SF1">
    <property type="entry name" value="MULTIFUNCTIONAL CCA PROTEIN"/>
    <property type="match status" value="1"/>
</dbReference>
<evidence type="ECO:0000256" key="8">
    <source>
        <dbReference type="ARBA" id="ARBA00022840"/>
    </source>
</evidence>
<keyword evidence="15" id="KW-1185">Reference proteome</keyword>
<dbReference type="GO" id="GO:0016779">
    <property type="term" value="F:nucleotidyltransferase activity"/>
    <property type="evidence" value="ECO:0007669"/>
    <property type="project" value="UniProtKB-KW"/>
</dbReference>
<dbReference type="Gene3D" id="1.10.3090.10">
    <property type="entry name" value="cca-adding enzyme, domain 2"/>
    <property type="match status" value="1"/>
</dbReference>
<keyword evidence="7" id="KW-0692">RNA repair</keyword>
<dbReference type="EMBL" id="CP001968">
    <property type="protein sequence ID" value="ADD69180.1"/>
    <property type="molecule type" value="Genomic_DNA"/>
</dbReference>
<dbReference type="GO" id="GO:0008033">
    <property type="term" value="P:tRNA processing"/>
    <property type="evidence" value="ECO:0007669"/>
    <property type="project" value="UniProtKB-KW"/>
</dbReference>
<dbReference type="Proteomes" id="UP000002012">
    <property type="component" value="Chromosome"/>
</dbReference>
<gene>
    <name evidence="14" type="ordered locus">Dacet_2418</name>
</gene>
<organism evidence="14 15">
    <name type="scientific">Denitrovibrio acetiphilus (strain DSM 12809 / NBRC 114555 / N2460)</name>
    <dbReference type="NCBI Taxonomy" id="522772"/>
    <lineage>
        <taxon>Bacteria</taxon>
        <taxon>Pseudomonadati</taxon>
        <taxon>Deferribacterota</taxon>
        <taxon>Deferribacteres</taxon>
        <taxon>Deferribacterales</taxon>
        <taxon>Geovibrionaceae</taxon>
        <taxon>Denitrovibrio</taxon>
    </lineage>
</organism>
<feature type="domain" description="Poly A polymerase head" evidence="12">
    <location>
        <begin position="25"/>
        <end position="129"/>
    </location>
</feature>
<dbReference type="AlphaFoldDB" id="D4H3S8"/>
<dbReference type="PANTHER" id="PTHR47545">
    <property type="entry name" value="MULTIFUNCTIONAL CCA PROTEIN"/>
    <property type="match status" value="1"/>
</dbReference>
<evidence type="ECO:0000256" key="5">
    <source>
        <dbReference type="ARBA" id="ARBA00022723"/>
    </source>
</evidence>
<feature type="domain" description="tRNA nucleotidyltransferase/poly(A) polymerase RNA and SrmB- binding" evidence="13">
    <location>
        <begin position="154"/>
        <end position="209"/>
    </location>
</feature>
<evidence type="ECO:0000313" key="14">
    <source>
        <dbReference type="EMBL" id="ADD69180.1"/>
    </source>
</evidence>
<keyword evidence="3" id="KW-0819">tRNA processing</keyword>
<proteinExistence type="inferred from homology"/>
<dbReference type="Gene3D" id="3.30.460.10">
    <property type="entry name" value="Beta Polymerase, domain 2"/>
    <property type="match status" value="1"/>
</dbReference>
<keyword evidence="8" id="KW-0067">ATP-binding</keyword>
<dbReference type="InterPro" id="IPR043519">
    <property type="entry name" value="NT_sf"/>
</dbReference>
<dbReference type="HOGENOM" id="CLU_015961_6_2_0"/>
<dbReference type="Pfam" id="PF12627">
    <property type="entry name" value="PolyA_pol_RNAbd"/>
    <property type="match status" value="1"/>
</dbReference>
<keyword evidence="10 11" id="KW-0694">RNA-binding</keyword>
<evidence type="ECO:0000313" key="15">
    <source>
        <dbReference type="Proteomes" id="UP000002012"/>
    </source>
</evidence>
<dbReference type="GO" id="GO:0042245">
    <property type="term" value="P:RNA repair"/>
    <property type="evidence" value="ECO:0007669"/>
    <property type="project" value="UniProtKB-KW"/>
</dbReference>
<dbReference type="InterPro" id="IPR032828">
    <property type="entry name" value="PolyA_RNA-bd"/>
</dbReference>
<keyword evidence="4 14" id="KW-0548">Nucleotidyltransferase</keyword>
<dbReference type="InterPro" id="IPR050124">
    <property type="entry name" value="tRNA_CCA-adding_enzyme"/>
</dbReference>
<evidence type="ECO:0000256" key="6">
    <source>
        <dbReference type="ARBA" id="ARBA00022741"/>
    </source>
</evidence>
<evidence type="ECO:0000256" key="4">
    <source>
        <dbReference type="ARBA" id="ARBA00022695"/>
    </source>
</evidence>
<evidence type="ECO:0000256" key="10">
    <source>
        <dbReference type="ARBA" id="ARBA00022884"/>
    </source>
</evidence>
<evidence type="ECO:0000256" key="1">
    <source>
        <dbReference type="ARBA" id="ARBA00001946"/>
    </source>
</evidence>
<dbReference type="SUPFAM" id="SSF81301">
    <property type="entry name" value="Nucleotidyltransferase"/>
    <property type="match status" value="1"/>
</dbReference>
<dbReference type="STRING" id="522772.Dacet_2418"/>
<comment type="cofactor">
    <cofactor evidence="1">
        <name>Mg(2+)</name>
        <dbReference type="ChEBI" id="CHEBI:18420"/>
    </cofactor>
</comment>
<evidence type="ECO:0000259" key="12">
    <source>
        <dbReference type="Pfam" id="PF01743"/>
    </source>
</evidence>
<keyword evidence="5" id="KW-0479">Metal-binding</keyword>
<dbReference type="eggNOG" id="COG0617">
    <property type="taxonomic scope" value="Bacteria"/>
</dbReference>
<accession>D4H3S8</accession>
<protein>
    <submittedName>
        <fullName evidence="14">Polynucleotide adenylyltransferase region</fullName>
    </submittedName>
</protein>
<dbReference type="SUPFAM" id="SSF81891">
    <property type="entry name" value="Poly A polymerase C-terminal region-like"/>
    <property type="match status" value="1"/>
</dbReference>
<evidence type="ECO:0000256" key="7">
    <source>
        <dbReference type="ARBA" id="ARBA00022800"/>
    </source>
</evidence>
<evidence type="ECO:0000256" key="2">
    <source>
        <dbReference type="ARBA" id="ARBA00022679"/>
    </source>
</evidence>
<comment type="similarity">
    <text evidence="11">Belongs to the tRNA nucleotidyltransferase/poly(A) polymerase family.</text>
</comment>
<evidence type="ECO:0000259" key="13">
    <source>
        <dbReference type="Pfam" id="PF12627"/>
    </source>
</evidence>